<sequence>MTASISEFLRSISIFALPLLLAVMAHEVAHGWVAEKLGDPTARLMGRITFNPLVHIDPVGTVILPVALMLMNAPFLFGWAKPVPVNFANLRGGRRSMAWVAVSGPLTNLMLACLSALAYRAVVLLYATDWIHHSGLLVSIAEPVFLMARFSVVFNVVLMVINLFPVPPLDGGRILTGLLPRNWAYRVAALERYGMIIILLLIATGMWGNLLDPVLSLFLRVLLGR</sequence>
<organism evidence="15 16">
    <name type="scientific">Desulfoglaeba alkanexedens ALDC</name>
    <dbReference type="NCBI Taxonomy" id="980445"/>
    <lineage>
        <taxon>Bacteria</taxon>
        <taxon>Pseudomonadati</taxon>
        <taxon>Thermodesulfobacteriota</taxon>
        <taxon>Syntrophobacteria</taxon>
        <taxon>Syntrophobacterales</taxon>
        <taxon>Syntrophobacteraceae</taxon>
        <taxon>Desulfoglaeba</taxon>
    </lineage>
</organism>
<reference evidence="15 16" key="1">
    <citation type="submission" date="2019-05" db="EMBL/GenBank/DDBJ databases">
        <title>The Complete Genome Sequence of the n-alkane-degrading Desulfoglaeba alkanexedens ALDC reveals multiple alkylsuccinate synthase gene clusters.</title>
        <authorList>
            <person name="Callaghan A.V."/>
            <person name="Davidova I.A."/>
            <person name="Duncan K.E."/>
            <person name="Morris B."/>
            <person name="McInerney M.J."/>
        </authorList>
    </citation>
    <scope>NUCLEOTIDE SEQUENCE [LARGE SCALE GENOMIC DNA]</scope>
    <source>
        <strain evidence="15 16">ALDC</strain>
    </source>
</reference>
<comment type="similarity">
    <text evidence="3">Belongs to the peptidase M50B family.</text>
</comment>
<name>A0A4P8KZR5_9BACT</name>
<evidence type="ECO:0000256" key="7">
    <source>
        <dbReference type="ARBA" id="ARBA00022723"/>
    </source>
</evidence>
<comment type="cofactor">
    <cofactor evidence="1">
        <name>Zn(2+)</name>
        <dbReference type="ChEBI" id="CHEBI:29105"/>
    </cofactor>
</comment>
<dbReference type="InterPro" id="IPR008915">
    <property type="entry name" value="Peptidase_M50"/>
</dbReference>
<dbReference type="InterPro" id="IPR052348">
    <property type="entry name" value="Metallopeptidase_M50B"/>
</dbReference>
<protein>
    <submittedName>
        <fullName evidence="15">Site-2 protease family protein</fullName>
    </submittedName>
</protein>
<evidence type="ECO:0000256" key="13">
    <source>
        <dbReference type="SAM" id="Phobius"/>
    </source>
</evidence>
<dbReference type="CDD" id="cd06158">
    <property type="entry name" value="S2P-M50_like_1"/>
    <property type="match status" value="1"/>
</dbReference>
<evidence type="ECO:0000256" key="8">
    <source>
        <dbReference type="ARBA" id="ARBA00022801"/>
    </source>
</evidence>
<dbReference type="PANTHER" id="PTHR35864:SF1">
    <property type="entry name" value="ZINC METALLOPROTEASE YWHC-RELATED"/>
    <property type="match status" value="1"/>
</dbReference>
<evidence type="ECO:0000256" key="1">
    <source>
        <dbReference type="ARBA" id="ARBA00001947"/>
    </source>
</evidence>
<evidence type="ECO:0000256" key="6">
    <source>
        <dbReference type="ARBA" id="ARBA00022692"/>
    </source>
</evidence>
<keyword evidence="11" id="KW-0482">Metalloprotease</keyword>
<evidence type="ECO:0000256" key="11">
    <source>
        <dbReference type="ARBA" id="ARBA00023049"/>
    </source>
</evidence>
<feature type="transmembrane region" description="Helical" evidence="13">
    <location>
        <begin position="55"/>
        <end position="77"/>
    </location>
</feature>
<keyword evidence="7" id="KW-0479">Metal-binding</keyword>
<keyword evidence="9" id="KW-0862">Zinc</keyword>
<dbReference type="PANTHER" id="PTHR35864">
    <property type="entry name" value="ZINC METALLOPROTEASE MJ0611-RELATED"/>
    <property type="match status" value="1"/>
</dbReference>
<accession>A0A4P8KZR5</accession>
<keyword evidence="5 15" id="KW-0645">Protease</keyword>
<keyword evidence="12 13" id="KW-0472">Membrane</keyword>
<dbReference type="Proteomes" id="UP000298602">
    <property type="component" value="Chromosome"/>
</dbReference>
<dbReference type="EMBL" id="CP040098">
    <property type="protein sequence ID" value="QCQ20968.1"/>
    <property type="molecule type" value="Genomic_DNA"/>
</dbReference>
<dbReference type="RefSeq" id="WP_137422938.1">
    <property type="nucleotide sequence ID" value="NZ_CP040098.1"/>
</dbReference>
<evidence type="ECO:0000256" key="4">
    <source>
        <dbReference type="ARBA" id="ARBA00022475"/>
    </source>
</evidence>
<reference evidence="15 16" key="2">
    <citation type="submission" date="2019-05" db="EMBL/GenBank/DDBJ databases">
        <authorList>
            <person name="Suflita J.M."/>
            <person name="Marks C.R."/>
        </authorList>
    </citation>
    <scope>NUCLEOTIDE SEQUENCE [LARGE SCALE GENOMIC DNA]</scope>
    <source>
        <strain evidence="15 16">ALDC</strain>
    </source>
</reference>
<evidence type="ECO:0000256" key="2">
    <source>
        <dbReference type="ARBA" id="ARBA00004651"/>
    </source>
</evidence>
<evidence type="ECO:0000313" key="15">
    <source>
        <dbReference type="EMBL" id="QCQ20968.1"/>
    </source>
</evidence>
<gene>
    <name evidence="15" type="ORF">FDQ92_01390</name>
</gene>
<comment type="subcellular location">
    <subcellularLocation>
        <location evidence="2">Cell membrane</location>
        <topology evidence="2">Multi-pass membrane protein</topology>
    </subcellularLocation>
</comment>
<dbReference type="OrthoDB" id="9800627at2"/>
<dbReference type="InterPro" id="IPR044537">
    <property type="entry name" value="Rip2-like"/>
</dbReference>
<evidence type="ECO:0000259" key="14">
    <source>
        <dbReference type="Pfam" id="PF02163"/>
    </source>
</evidence>
<feature type="transmembrane region" description="Helical" evidence="13">
    <location>
        <begin position="190"/>
        <end position="210"/>
    </location>
</feature>
<evidence type="ECO:0000256" key="12">
    <source>
        <dbReference type="ARBA" id="ARBA00023136"/>
    </source>
</evidence>
<dbReference type="GO" id="GO:0006508">
    <property type="term" value="P:proteolysis"/>
    <property type="evidence" value="ECO:0007669"/>
    <property type="project" value="UniProtKB-KW"/>
</dbReference>
<proteinExistence type="inferred from homology"/>
<feature type="transmembrane region" description="Helical" evidence="13">
    <location>
        <begin position="98"/>
        <end position="126"/>
    </location>
</feature>
<feature type="domain" description="Peptidase M50" evidence="14">
    <location>
        <begin position="15"/>
        <end position="190"/>
    </location>
</feature>
<keyword evidence="4" id="KW-1003">Cell membrane</keyword>
<evidence type="ECO:0000256" key="5">
    <source>
        <dbReference type="ARBA" id="ARBA00022670"/>
    </source>
</evidence>
<dbReference type="GO" id="GO:0005886">
    <property type="term" value="C:plasma membrane"/>
    <property type="evidence" value="ECO:0007669"/>
    <property type="project" value="UniProtKB-SubCell"/>
</dbReference>
<dbReference type="GO" id="GO:0008237">
    <property type="term" value="F:metallopeptidase activity"/>
    <property type="evidence" value="ECO:0007669"/>
    <property type="project" value="UniProtKB-KW"/>
</dbReference>
<feature type="transmembrane region" description="Helical" evidence="13">
    <location>
        <begin position="146"/>
        <end position="169"/>
    </location>
</feature>
<evidence type="ECO:0000256" key="10">
    <source>
        <dbReference type="ARBA" id="ARBA00022989"/>
    </source>
</evidence>
<keyword evidence="6 13" id="KW-0812">Transmembrane</keyword>
<keyword evidence="8" id="KW-0378">Hydrolase</keyword>
<dbReference type="KEGG" id="dax:FDQ92_01390"/>
<keyword evidence="10 13" id="KW-1133">Transmembrane helix</keyword>
<dbReference type="AlphaFoldDB" id="A0A4P8KZR5"/>
<evidence type="ECO:0000256" key="3">
    <source>
        <dbReference type="ARBA" id="ARBA00007931"/>
    </source>
</evidence>
<evidence type="ECO:0000313" key="16">
    <source>
        <dbReference type="Proteomes" id="UP000298602"/>
    </source>
</evidence>
<evidence type="ECO:0000256" key="9">
    <source>
        <dbReference type="ARBA" id="ARBA00022833"/>
    </source>
</evidence>
<keyword evidence="16" id="KW-1185">Reference proteome</keyword>
<dbReference type="Pfam" id="PF02163">
    <property type="entry name" value="Peptidase_M50"/>
    <property type="match status" value="1"/>
</dbReference>
<dbReference type="GO" id="GO:0046872">
    <property type="term" value="F:metal ion binding"/>
    <property type="evidence" value="ECO:0007669"/>
    <property type="project" value="UniProtKB-KW"/>
</dbReference>